<organism evidence="5 6">
    <name type="scientific">Fictibacillus iocasae</name>
    <dbReference type="NCBI Taxonomy" id="2715437"/>
    <lineage>
        <taxon>Bacteria</taxon>
        <taxon>Bacillati</taxon>
        <taxon>Bacillota</taxon>
        <taxon>Bacilli</taxon>
        <taxon>Bacillales</taxon>
        <taxon>Fictibacillaceae</taxon>
        <taxon>Fictibacillus</taxon>
    </lineage>
</organism>
<comment type="caution">
    <text evidence="5">The sequence shown here is derived from an EMBL/GenBank/DDBJ whole genome shotgun (WGS) entry which is preliminary data.</text>
</comment>
<evidence type="ECO:0000313" key="5">
    <source>
        <dbReference type="EMBL" id="MFC7370903.1"/>
    </source>
</evidence>
<protein>
    <submittedName>
        <fullName evidence="5">Glycerate kinase</fullName>
    </submittedName>
</protein>
<dbReference type="InterPro" id="IPR018193">
    <property type="entry name" value="Glyc_kinase_flavodox-like_fold"/>
</dbReference>
<dbReference type="Proteomes" id="UP001596549">
    <property type="component" value="Unassembled WGS sequence"/>
</dbReference>
<evidence type="ECO:0000256" key="3">
    <source>
        <dbReference type="ARBA" id="ARBA00022777"/>
    </source>
</evidence>
<dbReference type="RefSeq" id="WP_379746949.1">
    <property type="nucleotide sequence ID" value="NZ_JBHTCP010000009.1"/>
</dbReference>
<sequence>MKIVMAPDSFKGTLSAVHAASIMRNSFQKVLKDSEFIELPMADGGEGTLDALLYATKGKRLQLNLMRPDGVTAEAHTGVLGDERTAVIETAAIAGLNLIPKEKRNPILATSYGVGEAIKAMLDQGYRTFLIGLGGSATNDGGMGMLQALGAQFFNSSGTQLVPGVCSVIQAAKVTLAELDVRLNDCTFIIANDVQNPLCGPNGATAVFGPQKGVTKDDITTIDEGMNRYSTLLEKAFNVSVKELPGAGAAGGLGFALLCLGGKMKLGAHVVGQAVKLSEALIGADLVITGEGQSDRQTLFGKVPFYIAEMAKEKGIPCILLSGALGDGWQELLSYFDGCFSTVHKPEDLEECLSRAELNLHHQSLNLANFILKNKEWKRS</sequence>
<dbReference type="EMBL" id="JBHTCP010000009">
    <property type="protein sequence ID" value="MFC7370903.1"/>
    <property type="molecule type" value="Genomic_DNA"/>
</dbReference>
<dbReference type="PANTHER" id="PTHR21599">
    <property type="entry name" value="GLYCERATE KINASE"/>
    <property type="match status" value="1"/>
</dbReference>
<dbReference type="PIRSF" id="PIRSF006078">
    <property type="entry name" value="GlxK"/>
    <property type="match status" value="1"/>
</dbReference>
<gene>
    <name evidence="5" type="ORF">ACFQPF_04380</name>
</gene>
<dbReference type="InterPro" id="IPR004381">
    <property type="entry name" value="Glycerate_kinase"/>
</dbReference>
<comment type="similarity">
    <text evidence="1 4">Belongs to the glycerate kinase type-1 family.</text>
</comment>
<dbReference type="Gene3D" id="3.90.1510.10">
    <property type="entry name" value="Glycerate kinase, domain 2"/>
    <property type="match status" value="1"/>
</dbReference>
<dbReference type="NCBIfam" id="TIGR00045">
    <property type="entry name" value="glycerate kinase"/>
    <property type="match status" value="1"/>
</dbReference>
<evidence type="ECO:0000256" key="4">
    <source>
        <dbReference type="PIRNR" id="PIRNR006078"/>
    </source>
</evidence>
<dbReference type="InterPro" id="IPR018197">
    <property type="entry name" value="Glycerate_kinase_RE-like"/>
</dbReference>
<keyword evidence="2 4" id="KW-0808">Transferase</keyword>
<dbReference type="GO" id="GO:0016301">
    <property type="term" value="F:kinase activity"/>
    <property type="evidence" value="ECO:0007669"/>
    <property type="project" value="UniProtKB-KW"/>
</dbReference>
<name>A0ABW2NNY5_9BACL</name>
<evidence type="ECO:0000313" key="6">
    <source>
        <dbReference type="Proteomes" id="UP001596549"/>
    </source>
</evidence>
<keyword evidence="6" id="KW-1185">Reference proteome</keyword>
<reference evidence="6" key="1">
    <citation type="journal article" date="2019" name="Int. J. Syst. Evol. Microbiol.">
        <title>The Global Catalogue of Microorganisms (GCM) 10K type strain sequencing project: providing services to taxonomists for standard genome sequencing and annotation.</title>
        <authorList>
            <consortium name="The Broad Institute Genomics Platform"/>
            <consortium name="The Broad Institute Genome Sequencing Center for Infectious Disease"/>
            <person name="Wu L."/>
            <person name="Ma J."/>
        </authorList>
    </citation>
    <scope>NUCLEOTIDE SEQUENCE [LARGE SCALE GENOMIC DNA]</scope>
    <source>
        <strain evidence="6">NBRC 106396</strain>
    </source>
</reference>
<dbReference type="InterPro" id="IPR036129">
    <property type="entry name" value="Glycerate_kinase_sf"/>
</dbReference>
<keyword evidence="3 4" id="KW-0418">Kinase</keyword>
<evidence type="ECO:0000256" key="2">
    <source>
        <dbReference type="ARBA" id="ARBA00022679"/>
    </source>
</evidence>
<dbReference type="SUPFAM" id="SSF110738">
    <property type="entry name" value="Glycerate kinase I"/>
    <property type="match status" value="1"/>
</dbReference>
<dbReference type="Pfam" id="PF02595">
    <property type="entry name" value="Gly_kinase"/>
    <property type="match status" value="1"/>
</dbReference>
<proteinExistence type="inferred from homology"/>
<evidence type="ECO:0000256" key="1">
    <source>
        <dbReference type="ARBA" id="ARBA00006284"/>
    </source>
</evidence>
<accession>A0ABW2NNY5</accession>
<dbReference type="PANTHER" id="PTHR21599:SF0">
    <property type="entry name" value="GLYCERATE KINASE"/>
    <property type="match status" value="1"/>
</dbReference>
<dbReference type="Gene3D" id="3.40.50.10350">
    <property type="entry name" value="Glycerate kinase, domain 1"/>
    <property type="match status" value="1"/>
</dbReference>